<evidence type="ECO:0000313" key="2">
    <source>
        <dbReference type="Proteomes" id="UP001501578"/>
    </source>
</evidence>
<organism evidence="1 2">
    <name type="scientific">Nonomuraea longicatena</name>
    <dbReference type="NCBI Taxonomy" id="83682"/>
    <lineage>
        <taxon>Bacteria</taxon>
        <taxon>Bacillati</taxon>
        <taxon>Actinomycetota</taxon>
        <taxon>Actinomycetes</taxon>
        <taxon>Streptosporangiales</taxon>
        <taxon>Streptosporangiaceae</taxon>
        <taxon>Nonomuraea</taxon>
    </lineage>
</organism>
<comment type="caution">
    <text evidence="1">The sequence shown here is derived from an EMBL/GenBank/DDBJ whole genome shotgun (WGS) entry which is preliminary data.</text>
</comment>
<accession>A0ABN1R999</accession>
<protein>
    <recommendedName>
        <fullName evidence="3">Integrase</fullName>
    </recommendedName>
</protein>
<evidence type="ECO:0008006" key="3">
    <source>
        <dbReference type="Google" id="ProtNLM"/>
    </source>
</evidence>
<evidence type="ECO:0000313" key="1">
    <source>
        <dbReference type="EMBL" id="GAA0953336.1"/>
    </source>
</evidence>
<dbReference type="Proteomes" id="UP001501578">
    <property type="component" value="Unassembled WGS sequence"/>
</dbReference>
<sequence>MRQSFVSVLSDSGVPTEVISRLVGHTNSVVMETVYCQQISPVMQEGATAMDFIFQA</sequence>
<dbReference type="InterPro" id="IPR013762">
    <property type="entry name" value="Integrase-like_cat_sf"/>
</dbReference>
<dbReference type="EMBL" id="BAAAHQ010000056">
    <property type="protein sequence ID" value="GAA0953336.1"/>
    <property type="molecule type" value="Genomic_DNA"/>
</dbReference>
<keyword evidence="2" id="KW-1185">Reference proteome</keyword>
<proteinExistence type="predicted"/>
<dbReference type="RefSeq" id="WP_343955186.1">
    <property type="nucleotide sequence ID" value="NZ_BAAAHQ010000056.1"/>
</dbReference>
<dbReference type="Gene3D" id="1.10.443.10">
    <property type="entry name" value="Intergrase catalytic core"/>
    <property type="match status" value="1"/>
</dbReference>
<reference evidence="1 2" key="1">
    <citation type="journal article" date="2019" name="Int. J. Syst. Evol. Microbiol.">
        <title>The Global Catalogue of Microorganisms (GCM) 10K type strain sequencing project: providing services to taxonomists for standard genome sequencing and annotation.</title>
        <authorList>
            <consortium name="The Broad Institute Genomics Platform"/>
            <consortium name="The Broad Institute Genome Sequencing Center for Infectious Disease"/>
            <person name="Wu L."/>
            <person name="Ma J."/>
        </authorList>
    </citation>
    <scope>NUCLEOTIDE SEQUENCE [LARGE SCALE GENOMIC DNA]</scope>
    <source>
        <strain evidence="1 2">JCM 11136</strain>
    </source>
</reference>
<name>A0ABN1R999_9ACTN</name>
<gene>
    <name evidence="1" type="ORF">GCM10009560_76140</name>
</gene>